<dbReference type="NCBIfam" id="TIGR00277">
    <property type="entry name" value="HDIG"/>
    <property type="match status" value="1"/>
</dbReference>
<dbReference type="PANTHER" id="PTHR45228">
    <property type="entry name" value="CYCLIC DI-GMP PHOSPHODIESTERASE TM_0186-RELATED"/>
    <property type="match status" value="1"/>
</dbReference>
<dbReference type="InterPro" id="IPR029016">
    <property type="entry name" value="GAF-like_dom_sf"/>
</dbReference>
<dbReference type="PANTHER" id="PTHR45228:SF8">
    <property type="entry name" value="TWO-COMPONENT RESPONSE REGULATOR-RELATED"/>
    <property type="match status" value="1"/>
</dbReference>
<dbReference type="InterPro" id="IPR052020">
    <property type="entry name" value="Cyclic_di-GMP/3'3'-cGAMP_PDE"/>
</dbReference>
<dbReference type="PROSITE" id="PS51832">
    <property type="entry name" value="HD_GYP"/>
    <property type="match status" value="1"/>
</dbReference>
<dbReference type="Pfam" id="PF13487">
    <property type="entry name" value="HD_5"/>
    <property type="match status" value="1"/>
</dbReference>
<keyword evidence="3" id="KW-1185">Reference proteome</keyword>
<dbReference type="EMBL" id="BFAG01000006">
    <property type="protein sequence ID" value="GBF05815.1"/>
    <property type="molecule type" value="Genomic_DNA"/>
</dbReference>
<name>A0A2I9DY88_9DEIO</name>
<dbReference type="SMART" id="SM00471">
    <property type="entry name" value="HDc"/>
    <property type="match status" value="1"/>
</dbReference>
<reference evidence="3" key="1">
    <citation type="submission" date="2018-01" db="EMBL/GenBank/DDBJ databases">
        <title>Draft Genome Sequence of the Radioresistant Bacterium Deinococcus aerius TR0125, Isolated from the Higher Atmosphere above Japan.</title>
        <authorList>
            <person name="Satoh K."/>
            <person name="Arai H."/>
            <person name="Sanzen T."/>
            <person name="Kawaguchi Y."/>
            <person name="Hayashi H."/>
            <person name="Yokobori S."/>
            <person name="Yamagishi A."/>
            <person name="Oono Y."/>
            <person name="Narumi I."/>
        </authorList>
    </citation>
    <scope>NUCLEOTIDE SEQUENCE [LARGE SCALE GENOMIC DNA]</scope>
    <source>
        <strain evidence="3">TR0125</strain>
    </source>
</reference>
<dbReference type="CDD" id="cd00077">
    <property type="entry name" value="HDc"/>
    <property type="match status" value="1"/>
</dbReference>
<dbReference type="Gene3D" id="3.30.450.40">
    <property type="match status" value="1"/>
</dbReference>
<evidence type="ECO:0000259" key="1">
    <source>
        <dbReference type="PROSITE" id="PS51832"/>
    </source>
</evidence>
<dbReference type="AlphaFoldDB" id="A0A2I9DY88"/>
<accession>A0A2I9DY88</accession>
<dbReference type="InterPro" id="IPR006675">
    <property type="entry name" value="HDIG_dom"/>
</dbReference>
<dbReference type="SUPFAM" id="SSF55781">
    <property type="entry name" value="GAF domain-like"/>
    <property type="match status" value="1"/>
</dbReference>
<feature type="domain" description="HD-GYP" evidence="1">
    <location>
        <begin position="167"/>
        <end position="363"/>
    </location>
</feature>
<dbReference type="RefSeq" id="WP_235610331.1">
    <property type="nucleotide sequence ID" value="NZ_BFAG01000006.1"/>
</dbReference>
<gene>
    <name evidence="2" type="ORF">DAERI_060075</name>
</gene>
<dbReference type="SMART" id="SM00065">
    <property type="entry name" value="GAF"/>
    <property type="match status" value="1"/>
</dbReference>
<protein>
    <recommendedName>
        <fullName evidence="1">HD-GYP domain-containing protein</fullName>
    </recommendedName>
</protein>
<dbReference type="Pfam" id="PF01590">
    <property type="entry name" value="GAF"/>
    <property type="match status" value="1"/>
</dbReference>
<evidence type="ECO:0000313" key="2">
    <source>
        <dbReference type="EMBL" id="GBF05815.1"/>
    </source>
</evidence>
<comment type="caution">
    <text evidence="2">The sequence shown here is derived from an EMBL/GenBank/DDBJ whole genome shotgun (WGS) entry which is preliminary data.</text>
</comment>
<dbReference type="InterPro" id="IPR003607">
    <property type="entry name" value="HD/PDEase_dom"/>
</dbReference>
<organism evidence="2 3">
    <name type="scientific">Deinococcus aerius</name>
    <dbReference type="NCBI Taxonomy" id="200253"/>
    <lineage>
        <taxon>Bacteria</taxon>
        <taxon>Thermotogati</taxon>
        <taxon>Deinococcota</taxon>
        <taxon>Deinococci</taxon>
        <taxon>Deinococcales</taxon>
        <taxon>Deinococcaceae</taxon>
        <taxon>Deinococcus</taxon>
    </lineage>
</organism>
<dbReference type="InterPro" id="IPR003018">
    <property type="entry name" value="GAF"/>
</dbReference>
<evidence type="ECO:0000313" key="3">
    <source>
        <dbReference type="Proteomes" id="UP000236569"/>
    </source>
</evidence>
<dbReference type="Proteomes" id="UP000236569">
    <property type="component" value="Unassembled WGS sequence"/>
</dbReference>
<sequence>MNPDDWAALGVLRELSGALLGARSGAQIEEVLTRLTVSLLGTRYALFLRYDPAQDSLRVTAEAGEHASELGVVLPRGQGLSWRAALAPEPVLHVRGDALPPETVRLPGSPTQSALFAPLRTPGGKLLGVLTAGRIAPDFSARDEALLVIFANSGTVTLERTFEAERAAAAREGALLALGLALEARDYETQGHTSRAVALAERLGRALGLGEEPLDALRQGAYLHDIGKLSVPDGVLLKPGPLTPAERALMRDHVLTGEALVRCIPAMSPEVLAVIRSHHERWDGTGYPDGLRGEEIPFLARIFALVDVFDALTHARPYHAARPVAEALDIIRAEAGRHFDPGVVAAFLGLMEGQPEPVERSFRG</sequence>
<dbReference type="SUPFAM" id="SSF109604">
    <property type="entry name" value="HD-domain/PDEase-like"/>
    <property type="match status" value="1"/>
</dbReference>
<dbReference type="InterPro" id="IPR037522">
    <property type="entry name" value="HD_GYP_dom"/>
</dbReference>
<proteinExistence type="predicted"/>
<dbReference type="Gene3D" id="1.10.3210.10">
    <property type="entry name" value="Hypothetical protein af1432"/>
    <property type="match status" value="1"/>
</dbReference>